<sequence>MKNIVENQDIKTDKPLPMSYEALKAERDALADRVNALAVENAALKDGFEWLYAVVSSDEVSIPDEKYSSVTNAAAVLSETPATSAALAAIQAQGVEKFADMCREKSKLATTADSCAGWSNCSVHASSFAIRLREAK</sequence>
<accession>A0ABD5BCQ5</accession>
<reference evidence="1 2" key="1">
    <citation type="submission" date="2023-07" db="EMBL/GenBank/DDBJ databases">
        <title>Pathogens genome sequencing project 196.</title>
        <authorList>
            <person name="Cao X."/>
        </authorList>
    </citation>
    <scope>NUCLEOTIDE SEQUENCE [LARGE SCALE GENOMIC DNA]</scope>
    <source>
        <strain evidence="1 2">SM41</strain>
    </source>
</reference>
<dbReference type="EMBL" id="JAVIPQ010000045">
    <property type="protein sequence ID" value="MDQ9554361.1"/>
    <property type="molecule type" value="Genomic_DNA"/>
</dbReference>
<comment type="caution">
    <text evidence="1">The sequence shown here is derived from an EMBL/GenBank/DDBJ whole genome shotgun (WGS) entry which is preliminary data.</text>
</comment>
<name>A0ABD5BCQ5_SERMA</name>
<organism evidence="1 2">
    <name type="scientific">Serratia marcescens</name>
    <dbReference type="NCBI Taxonomy" id="615"/>
    <lineage>
        <taxon>Bacteria</taxon>
        <taxon>Pseudomonadati</taxon>
        <taxon>Pseudomonadota</taxon>
        <taxon>Gammaproteobacteria</taxon>
        <taxon>Enterobacterales</taxon>
        <taxon>Yersiniaceae</taxon>
        <taxon>Serratia</taxon>
    </lineage>
</organism>
<dbReference type="AlphaFoldDB" id="A0ABD5BCQ5"/>
<proteinExistence type="predicted"/>
<protein>
    <submittedName>
        <fullName evidence="1">Uncharacterized protein</fullName>
    </submittedName>
</protein>
<evidence type="ECO:0000313" key="1">
    <source>
        <dbReference type="EMBL" id="MDQ9554361.1"/>
    </source>
</evidence>
<gene>
    <name evidence="1" type="ORF">RF091_02255</name>
</gene>
<evidence type="ECO:0000313" key="2">
    <source>
        <dbReference type="Proteomes" id="UP001234811"/>
    </source>
</evidence>
<dbReference type="Proteomes" id="UP001234811">
    <property type="component" value="Unassembled WGS sequence"/>
</dbReference>
<dbReference type="RefSeq" id="WP_160208008.1">
    <property type="nucleotide sequence ID" value="NZ_CP047682.1"/>
</dbReference>